<sequence>MWHEARKQERMIRGMIVDYRRRAERRKDFYEKIKAEPTQFLQLHGRQCKIHLDPAVAAAGEGPAIMMPWQGDTNNMIDRFDVRAHLDIISEVKAPYIPPEDLNQEERQCNYERYRILAQNAFLGISEDKFLQQLAIEEQFGVTIEEKEMQREKLSEKKGIGAAIGYNYNDPTAQPSTSNGPEMKKADSKESDDDSDLEIIDVDLSIDVNKMDASQAHELNAVGPQYGMAGCDLFSFLTGDADDAEHQKQLLREEKEKAMFSGRKSRRERRAHRDKKLATRVVSPPSYAAAPSLPAAPSRSPSRSRSRTPSPDNTNIQFITSFGPEDDDNAHHRHSVRQSVLVCNPNPGLGLDPGPGPVLAPGPVHLASRGPLHVRGPRGRGQGRGPITRTGRHTRDHARGQSLGIIEEDRGVSRTTQVIQIVIDPDPCRLKGKRLNNLPLCNDKNQPQSKPVPRYYGRRKEDKSSSELSLDSDTSDSDENNKSAGGKSNPNQNQLRLTGSSSKVMRADKRAEAARVERESRRQARRDQEMRDLAIKLRRKQREMRHQQYRRSSDEDDSDKSGSETSSRKSISENRKERSRSKSKPPEDKPIQVWDTKMSPFRSKYDGETSNYTTRKRYHNSREHSEQDDYRDSRKYDEETYQNRYSRQNREYRNYNDYNRYDNYEDRVQNSWRRPYGKRGGYRSSERKNDYYGDGNSSKNRDDDRESSYRNKVKLVDY</sequence>
<dbReference type="GO" id="GO:0006397">
    <property type="term" value="P:mRNA processing"/>
    <property type="evidence" value="ECO:0007669"/>
    <property type="project" value="UniProtKB-KW"/>
</dbReference>
<dbReference type="OrthoDB" id="10070965at2759"/>
<accession>A0A8J2R3J8</accession>
<gene>
    <name evidence="5" type="ORF">DCHRY22_LOCUS14627</name>
</gene>
<evidence type="ECO:0000256" key="1">
    <source>
        <dbReference type="ARBA" id="ARBA00022664"/>
    </source>
</evidence>
<reference evidence="5" key="1">
    <citation type="submission" date="2021-09" db="EMBL/GenBank/DDBJ databases">
        <authorList>
            <person name="Martin H S."/>
        </authorList>
    </citation>
    <scope>NUCLEOTIDE SEQUENCE</scope>
</reference>
<dbReference type="Pfam" id="PF09750">
    <property type="entry name" value="DRY_EERY"/>
    <property type="match status" value="1"/>
</dbReference>
<dbReference type="InterPro" id="IPR019147">
    <property type="entry name" value="SWAP_N_domain"/>
</dbReference>
<dbReference type="GO" id="GO:0008380">
    <property type="term" value="P:RNA splicing"/>
    <property type="evidence" value="ECO:0007669"/>
    <property type="project" value="UniProtKB-KW"/>
</dbReference>
<feature type="compositionally biased region" description="Basic residues" evidence="3">
    <location>
        <begin position="263"/>
        <end position="275"/>
    </location>
</feature>
<dbReference type="PANTHER" id="PTHR13161:SF4">
    <property type="entry name" value="CLK4-ASSOCIATING SERINE_ARGININE RICH PROTEIN"/>
    <property type="match status" value="1"/>
</dbReference>
<feature type="compositionally biased region" description="Basic and acidic residues" evidence="3">
    <location>
        <begin position="505"/>
        <end position="535"/>
    </location>
</feature>
<feature type="region of interest" description="Disordered" evidence="3">
    <location>
        <begin position="368"/>
        <end position="409"/>
    </location>
</feature>
<keyword evidence="6" id="KW-1185">Reference proteome</keyword>
<dbReference type="SMART" id="SM01141">
    <property type="entry name" value="DRY_EERY"/>
    <property type="match status" value="1"/>
</dbReference>
<protein>
    <submittedName>
        <fullName evidence="5">(African queen) hypothetical protein</fullName>
    </submittedName>
</protein>
<feature type="compositionally biased region" description="Basic and acidic residues" evidence="3">
    <location>
        <begin position="699"/>
        <end position="718"/>
    </location>
</feature>
<dbReference type="Proteomes" id="UP000789524">
    <property type="component" value="Unassembled WGS sequence"/>
</dbReference>
<feature type="region of interest" description="Disordered" evidence="3">
    <location>
        <begin position="165"/>
        <end position="197"/>
    </location>
</feature>
<feature type="domain" description="Suppressor of white apricot N-terminal" evidence="4">
    <location>
        <begin position="39"/>
        <end position="172"/>
    </location>
</feature>
<name>A0A8J2R3J8_9NEOP</name>
<evidence type="ECO:0000313" key="6">
    <source>
        <dbReference type="Proteomes" id="UP000789524"/>
    </source>
</evidence>
<dbReference type="AlphaFoldDB" id="A0A8J2R3J8"/>
<feature type="compositionally biased region" description="Low complexity" evidence="3">
    <location>
        <begin position="283"/>
        <end position="311"/>
    </location>
</feature>
<feature type="compositionally biased region" description="Basic residues" evidence="3">
    <location>
        <begin position="536"/>
        <end position="549"/>
    </location>
</feature>
<proteinExistence type="predicted"/>
<feature type="compositionally biased region" description="Basic and acidic residues" evidence="3">
    <location>
        <begin position="559"/>
        <end position="576"/>
    </location>
</feature>
<evidence type="ECO:0000256" key="2">
    <source>
        <dbReference type="ARBA" id="ARBA00023187"/>
    </source>
</evidence>
<organism evidence="5 6">
    <name type="scientific">Danaus chrysippus</name>
    <name type="common">African queen</name>
    <dbReference type="NCBI Taxonomy" id="151541"/>
    <lineage>
        <taxon>Eukaryota</taxon>
        <taxon>Metazoa</taxon>
        <taxon>Ecdysozoa</taxon>
        <taxon>Arthropoda</taxon>
        <taxon>Hexapoda</taxon>
        <taxon>Insecta</taxon>
        <taxon>Pterygota</taxon>
        <taxon>Neoptera</taxon>
        <taxon>Endopterygota</taxon>
        <taxon>Lepidoptera</taxon>
        <taxon>Glossata</taxon>
        <taxon>Ditrysia</taxon>
        <taxon>Papilionoidea</taxon>
        <taxon>Nymphalidae</taxon>
        <taxon>Danainae</taxon>
        <taxon>Danaini</taxon>
        <taxon>Danaina</taxon>
        <taxon>Danaus</taxon>
        <taxon>Anosia</taxon>
    </lineage>
</organism>
<dbReference type="PANTHER" id="PTHR13161">
    <property type="entry name" value="SPLICING FACTOR SUPPRESSOR OF WHITE APRICOT"/>
    <property type="match status" value="1"/>
</dbReference>
<dbReference type="InterPro" id="IPR040397">
    <property type="entry name" value="SWAP"/>
</dbReference>
<feature type="compositionally biased region" description="Basic and acidic residues" evidence="3">
    <location>
        <begin position="620"/>
        <end position="638"/>
    </location>
</feature>
<evidence type="ECO:0000313" key="5">
    <source>
        <dbReference type="EMBL" id="CAG9583180.1"/>
    </source>
</evidence>
<comment type="caution">
    <text evidence="5">The sequence shown here is derived from an EMBL/GenBank/DDBJ whole genome shotgun (WGS) entry which is preliminary data.</text>
</comment>
<feature type="compositionally biased region" description="Polar residues" evidence="3">
    <location>
        <begin position="169"/>
        <end position="180"/>
    </location>
</feature>
<evidence type="ECO:0000259" key="4">
    <source>
        <dbReference type="SMART" id="SM01141"/>
    </source>
</evidence>
<feature type="region of interest" description="Disordered" evidence="3">
    <location>
        <begin position="435"/>
        <end position="718"/>
    </location>
</feature>
<feature type="compositionally biased region" description="Basic and acidic residues" evidence="3">
    <location>
        <begin position="648"/>
        <end position="668"/>
    </location>
</feature>
<evidence type="ECO:0000256" key="3">
    <source>
        <dbReference type="SAM" id="MobiDB-lite"/>
    </source>
</evidence>
<keyword evidence="2" id="KW-0508">mRNA splicing</keyword>
<keyword evidence="1" id="KW-0507">mRNA processing</keyword>
<feature type="compositionally biased region" description="Polar residues" evidence="3">
    <location>
        <begin position="486"/>
        <end position="503"/>
    </location>
</feature>
<dbReference type="EMBL" id="CAKASE010000081">
    <property type="protein sequence ID" value="CAG9583180.1"/>
    <property type="molecule type" value="Genomic_DNA"/>
</dbReference>
<feature type="region of interest" description="Disordered" evidence="3">
    <location>
        <begin position="251"/>
        <end position="334"/>
    </location>
</feature>